<dbReference type="InterPro" id="IPR036709">
    <property type="entry name" value="Autotransporte_beta_dom_sf"/>
</dbReference>
<dbReference type="Proteomes" id="UP000255103">
    <property type="component" value="Unassembled WGS sequence"/>
</dbReference>
<dbReference type="SUPFAM" id="SSF103515">
    <property type="entry name" value="Autotransporter"/>
    <property type="match status" value="1"/>
</dbReference>
<keyword evidence="1" id="KW-0175">Coiled coil</keyword>
<evidence type="ECO:0000256" key="1">
    <source>
        <dbReference type="SAM" id="Coils"/>
    </source>
</evidence>
<name>A0A377JVU9_9HELI</name>
<dbReference type="EMBL" id="UGHX01000001">
    <property type="protein sequence ID" value="STP11322.1"/>
    <property type="molecule type" value="Genomic_DNA"/>
</dbReference>
<evidence type="ECO:0000256" key="2">
    <source>
        <dbReference type="SAM" id="MobiDB-lite"/>
    </source>
</evidence>
<feature type="coiled-coil region" evidence="1">
    <location>
        <begin position="788"/>
        <end position="822"/>
    </location>
</feature>
<dbReference type="AlphaFoldDB" id="A0A377JVU9"/>
<dbReference type="RefSeq" id="WP_115721946.1">
    <property type="nucleotide sequence ID" value="NZ_UGHX01000001.1"/>
</dbReference>
<organism evidence="3 4">
    <name type="scientific">Helicobacter cinaedi</name>
    <dbReference type="NCBI Taxonomy" id="213"/>
    <lineage>
        <taxon>Bacteria</taxon>
        <taxon>Pseudomonadati</taxon>
        <taxon>Campylobacterota</taxon>
        <taxon>Epsilonproteobacteria</taxon>
        <taxon>Campylobacterales</taxon>
        <taxon>Helicobacteraceae</taxon>
        <taxon>Helicobacter</taxon>
    </lineage>
</organism>
<feature type="coiled-coil region" evidence="1">
    <location>
        <begin position="661"/>
        <end position="760"/>
    </location>
</feature>
<evidence type="ECO:0000313" key="4">
    <source>
        <dbReference type="Proteomes" id="UP000255103"/>
    </source>
</evidence>
<accession>A0A377JVU9</accession>
<reference evidence="3 4" key="1">
    <citation type="submission" date="2018-06" db="EMBL/GenBank/DDBJ databases">
        <authorList>
            <consortium name="Pathogen Informatics"/>
            <person name="Doyle S."/>
        </authorList>
    </citation>
    <scope>NUCLEOTIDE SEQUENCE [LARGE SCALE GENOMIC DNA]</scope>
    <source>
        <strain evidence="3 4">NCTC12219</strain>
    </source>
</reference>
<feature type="coiled-coil region" evidence="1">
    <location>
        <begin position="848"/>
        <end position="889"/>
    </location>
</feature>
<sequence length="1213" mass="133148">MKTLHNNAHTRAGGGGVNNLSLNAVNPTDSQKLAKSKATRLSLICFFALSSMAAASTPTIPTNDPNKLNITNGRNVDRTIWAAGSKSGDVTDQNGWNRHGGDLSTMNANKYPNTLDYFSVAYKYSSLPKINLFMREGMTINYLAVNYKKVSGNTPWQDMSAKAMNTSGVGNTNLKIGTFDVIGDVKFEIKLAGTSNIATLNNEAERLNIKVYNENIDKLNINTLNQTTANSDSQIFKNVSVDTFNLHSGKSYQRGGRVGTLNLQGGEYHLGATDGIAAAEEAGTIGNLVLAEGTFKQYKGEIGSITLTGDKKTANFTTKNNFTSGSGQPSYNGLITKITKEASGKHTIELGSSASDGTITTTLTNGSLTIDNTNGDIANNGEVSSLAVDKKSGSIAISNATTASIGTLSTSTKSTITNAGTIDNLELNEASDVTNSGIIKELNVNKGNSTINTLTGVAQNPDTKLSSINIKQSVAKLTVDTLRVGLNGNNAIQRVEINKGDNGGSKQEFAVNKIQVSYVNGTFDPTQNISNQLKDYVTSGSQNYVDGNSKPIFTSTPELEGIGVKFNPDGTPHFDPQDSIAASMTSMILRQSLRRKMLLDTYLAEQSRRSLKNKERRTRQRLEKATLGEARAKYEADLAVYNRLKMEWDKLANTKQNKAIIAKYEKDEKDYQKALKQYEQDYKKYEQESKKLEELAKATNIKIPVEPKAPIRPNVKPNDKNYKKLMSAYEKEEKAYQKALKKYEEDYKRYDQKIKRFEILAKVSNLKAPVAPKKPNVKPNDKNYKKLMAGYEKARKDYQQSLKTYEQEKKNLEVLAKAHKIDIKIPVEPKAPIRPDVKPSDKDYKKLMVAYEKEQKAYQKALKQYEQDYKQYEQEVKKLEELANAQKAKTKAPVEPKAPAIPAILASKPIAPIEPKLGEVSAELVAEHEVKGDFFVRAYGGTGTHSLNNGAQTTSWSAGTLLGANWNLALGQTSGNIGFYGGYEYIHNGYEQAHINAQGHNGFVGLRFSHLFSKTKLAGFYYIADVNGGYTNIDVSQSMNNMLYSANVGNINIGASFRLASAVYMYGSKSILFPSLGVGVDGGYLGEFEMKTNKAGELRYGGLGQPYAVTYAQANLNYYQEWGKRFSTTLGGGIRYLLNNDVSIMPTLNGKTYRIDEQTGKVASAHLAPFFYQGTFMVNYHTDNAGNLSAGYVAVGGEKGLTHNISARWHYFF</sequence>
<evidence type="ECO:0000313" key="3">
    <source>
        <dbReference type="EMBL" id="STP11322.1"/>
    </source>
</evidence>
<proteinExistence type="predicted"/>
<feature type="region of interest" description="Disordered" evidence="2">
    <location>
        <begin position="1"/>
        <end position="22"/>
    </location>
</feature>
<protein>
    <submittedName>
        <fullName evidence="3">ATPase involved in DNA repair</fullName>
    </submittedName>
</protein>
<gene>
    <name evidence="3" type="ORF">NCTC12219_01210</name>
</gene>